<evidence type="ECO:0000256" key="1">
    <source>
        <dbReference type="SAM" id="MobiDB-lite"/>
    </source>
</evidence>
<dbReference type="InterPro" id="IPR025164">
    <property type="entry name" value="Toastrack_DUF4097"/>
</dbReference>
<dbReference type="Pfam" id="PF13349">
    <property type="entry name" value="DUF4097"/>
    <property type="match status" value="1"/>
</dbReference>
<name>A0A6J4PDI4_9ACTN</name>
<gene>
    <name evidence="4" type="ORF">AVDCRST_MAG78-400</name>
</gene>
<feature type="compositionally biased region" description="Basic and acidic residues" evidence="1">
    <location>
        <begin position="1"/>
        <end position="34"/>
    </location>
</feature>
<feature type="transmembrane region" description="Helical" evidence="2">
    <location>
        <begin position="43"/>
        <end position="66"/>
    </location>
</feature>
<keyword evidence="2" id="KW-0472">Membrane</keyword>
<evidence type="ECO:0000259" key="3">
    <source>
        <dbReference type="Pfam" id="PF13349"/>
    </source>
</evidence>
<evidence type="ECO:0000256" key="2">
    <source>
        <dbReference type="SAM" id="Phobius"/>
    </source>
</evidence>
<dbReference type="EMBL" id="CADCVB010000023">
    <property type="protein sequence ID" value="CAA9410880.1"/>
    <property type="molecule type" value="Genomic_DNA"/>
</dbReference>
<reference evidence="4" key="1">
    <citation type="submission" date="2020-02" db="EMBL/GenBank/DDBJ databases">
        <authorList>
            <person name="Meier V. D."/>
        </authorList>
    </citation>
    <scope>NUCLEOTIDE SEQUENCE</scope>
    <source>
        <strain evidence="4">AVDCRST_MAG78</strain>
    </source>
</reference>
<keyword evidence="2" id="KW-1133">Transmembrane helix</keyword>
<evidence type="ECO:0000313" key="4">
    <source>
        <dbReference type="EMBL" id="CAA9410880.1"/>
    </source>
</evidence>
<dbReference type="AlphaFoldDB" id="A0A6J4PDI4"/>
<protein>
    <recommendedName>
        <fullName evidence="3">DUF4097 domain-containing protein</fullName>
    </recommendedName>
</protein>
<feature type="domain" description="DUF4097" evidence="3">
    <location>
        <begin position="158"/>
        <end position="287"/>
    </location>
</feature>
<keyword evidence="2" id="KW-0812">Transmembrane</keyword>
<feature type="region of interest" description="Disordered" evidence="1">
    <location>
        <begin position="1"/>
        <end position="39"/>
    </location>
</feature>
<organism evidence="4">
    <name type="scientific">uncultured Rubrobacteraceae bacterium</name>
    <dbReference type="NCBI Taxonomy" id="349277"/>
    <lineage>
        <taxon>Bacteria</taxon>
        <taxon>Bacillati</taxon>
        <taxon>Actinomycetota</taxon>
        <taxon>Rubrobacteria</taxon>
        <taxon>Rubrobacterales</taxon>
        <taxon>Rubrobacteraceae</taxon>
        <taxon>environmental samples</taxon>
    </lineage>
</organism>
<proteinExistence type="predicted"/>
<accession>A0A6J4PDI4</accession>
<sequence length="301" mass="31014">MSFRPENGERGGETGGSRGERPPVPRESGGEGRRGRPTFRPGLVPVVSGLLLLAFLIGLVLLWLSYGDSAGGTSVFEDSIETGPEPVVRLTNGPGRVSIEGVDGLENAEISAKRYARGRNTAAAKENAADVPVRVSSGEGSALEISSDGGSGTGVDYALRVPPGTVVEVESEAGNVTVSGLDNDVTVRAESGDVSVEDVRGSIGIEASRGDVTVESVSTETGNAEILVGSGDLEIENLVVGILEARVESGDVALLGRLSGSGLVFVETGSINVRLPSEDTNDLTLEARVGEVVREDEQGSE</sequence>